<dbReference type="InterPro" id="IPR001179">
    <property type="entry name" value="PPIase_FKBP_dom"/>
</dbReference>
<sequence>MKKYLQFALMIFCMSAVFTSCKDDDDSDDVAVEAYKLENEQAFAAKANDPDFFKVSIQGAGEDFIYAKRLKEADKPEIPIYYNSRVTVYYKGWFPNSEDGEYFDKKELEDGSPSEWAVSTASSNYNSYYGTGIPSPISGWTIALQNMKVGEKWEVWIPQRLGYGSVDKKDSAGNVTIPAYSTLVFEIEVVERTAEVAGTT</sequence>
<keyword evidence="4 5" id="KW-0413">Isomerase</keyword>
<dbReference type="GO" id="GO:0003755">
    <property type="term" value="F:peptidyl-prolyl cis-trans isomerase activity"/>
    <property type="evidence" value="ECO:0007669"/>
    <property type="project" value="UniProtKB-UniRule"/>
</dbReference>
<protein>
    <recommendedName>
        <fullName evidence="6">Peptidyl-prolyl cis-trans isomerase</fullName>
        <ecNumber evidence="6">5.2.1.8</ecNumber>
    </recommendedName>
</protein>
<dbReference type="STRING" id="927665.HMPREF1535_01912"/>
<feature type="chain" id="PRO_5002489190" description="Peptidyl-prolyl cis-trans isomerase" evidence="7">
    <location>
        <begin position="20"/>
        <end position="200"/>
    </location>
</feature>
<dbReference type="PANTHER" id="PTHR43811">
    <property type="entry name" value="FKBP-TYPE PEPTIDYL-PROLYL CIS-TRANS ISOMERASE FKPA"/>
    <property type="match status" value="1"/>
</dbReference>
<comment type="similarity">
    <text evidence="2 6">Belongs to the FKBP-type PPIase family.</text>
</comment>
<evidence type="ECO:0000256" key="3">
    <source>
        <dbReference type="ARBA" id="ARBA00023110"/>
    </source>
</evidence>
<proteinExistence type="inferred from homology"/>
<keyword evidence="7" id="KW-0732">Signal</keyword>
<dbReference type="AlphaFoldDB" id="A0A0F5JEI5"/>
<name>A0A0F5JEI5_9BACT</name>
<dbReference type="Proteomes" id="UP000033047">
    <property type="component" value="Unassembled WGS sequence"/>
</dbReference>
<dbReference type="Gene3D" id="3.10.50.40">
    <property type="match status" value="1"/>
</dbReference>
<evidence type="ECO:0000256" key="2">
    <source>
        <dbReference type="ARBA" id="ARBA00006577"/>
    </source>
</evidence>
<dbReference type="PROSITE" id="PS51257">
    <property type="entry name" value="PROKAR_LIPOPROTEIN"/>
    <property type="match status" value="1"/>
</dbReference>
<feature type="signal peptide" evidence="7">
    <location>
        <begin position="1"/>
        <end position="19"/>
    </location>
</feature>
<dbReference type="RefSeq" id="WP_010801047.1">
    <property type="nucleotide sequence ID" value="NZ_KQ033912.1"/>
</dbReference>
<dbReference type="EC" id="5.2.1.8" evidence="6"/>
<keyword evidence="3 5" id="KW-0697">Rotamase</keyword>
<evidence type="ECO:0000256" key="6">
    <source>
        <dbReference type="RuleBase" id="RU003915"/>
    </source>
</evidence>
<accession>A0A0F5JEI5</accession>
<dbReference type="GeneID" id="69983164"/>
<evidence type="ECO:0000256" key="4">
    <source>
        <dbReference type="ARBA" id="ARBA00023235"/>
    </source>
</evidence>
<evidence type="ECO:0000256" key="5">
    <source>
        <dbReference type="PROSITE-ProRule" id="PRU00277"/>
    </source>
</evidence>
<dbReference type="EMBL" id="AQHV01000011">
    <property type="protein sequence ID" value="KKB55940.1"/>
    <property type="molecule type" value="Genomic_DNA"/>
</dbReference>
<dbReference type="Pfam" id="PF00254">
    <property type="entry name" value="FKBP_C"/>
    <property type="match status" value="1"/>
</dbReference>
<dbReference type="PROSITE" id="PS50059">
    <property type="entry name" value="FKBP_PPIASE"/>
    <property type="match status" value="1"/>
</dbReference>
<feature type="domain" description="PPIase FKBP-type" evidence="8">
    <location>
        <begin position="83"/>
        <end position="193"/>
    </location>
</feature>
<evidence type="ECO:0000256" key="7">
    <source>
        <dbReference type="SAM" id="SignalP"/>
    </source>
</evidence>
<organism evidence="9 10">
    <name type="scientific">Parabacteroides goldsteinii DSM 19448 = WAL 12034</name>
    <dbReference type="NCBI Taxonomy" id="927665"/>
    <lineage>
        <taxon>Bacteria</taxon>
        <taxon>Pseudomonadati</taxon>
        <taxon>Bacteroidota</taxon>
        <taxon>Bacteroidia</taxon>
        <taxon>Bacteroidales</taxon>
        <taxon>Tannerellaceae</taxon>
        <taxon>Parabacteroides</taxon>
    </lineage>
</organism>
<reference evidence="9 10" key="1">
    <citation type="submission" date="2013-04" db="EMBL/GenBank/DDBJ databases">
        <title>The Genome Sequence of Parabacteroides goldsteinii DSM 19448.</title>
        <authorList>
            <consortium name="The Broad Institute Genomics Platform"/>
            <person name="Earl A."/>
            <person name="Ward D."/>
            <person name="Feldgarden M."/>
            <person name="Gevers D."/>
            <person name="Martens E."/>
            <person name="Sakamoto M."/>
            <person name="Benno Y."/>
            <person name="Song Y."/>
            <person name="Liu C."/>
            <person name="Lee J."/>
            <person name="Bolanos M."/>
            <person name="Vaisanen M.L."/>
            <person name="Finegold S.M."/>
            <person name="Walker B."/>
            <person name="Young S."/>
            <person name="Zeng Q."/>
            <person name="Gargeya S."/>
            <person name="Fitzgerald M."/>
            <person name="Haas B."/>
            <person name="Abouelleil A."/>
            <person name="Allen A.W."/>
            <person name="Alvarado L."/>
            <person name="Arachchi H.M."/>
            <person name="Berlin A.M."/>
            <person name="Chapman S.B."/>
            <person name="Gainer-Dewar J."/>
            <person name="Goldberg J."/>
            <person name="Griggs A."/>
            <person name="Gujja S."/>
            <person name="Hansen M."/>
            <person name="Howarth C."/>
            <person name="Imamovic A."/>
            <person name="Ireland A."/>
            <person name="Larimer J."/>
            <person name="McCowan C."/>
            <person name="Murphy C."/>
            <person name="Pearson M."/>
            <person name="Poon T.W."/>
            <person name="Priest M."/>
            <person name="Roberts A."/>
            <person name="Saif S."/>
            <person name="Shea T."/>
            <person name="Sisk P."/>
            <person name="Sykes S."/>
            <person name="Wortman J."/>
            <person name="Nusbaum C."/>
            <person name="Birren B."/>
        </authorList>
    </citation>
    <scope>NUCLEOTIDE SEQUENCE [LARGE SCALE GENOMIC DNA]</scope>
    <source>
        <strain evidence="9 10">DSM 19448</strain>
    </source>
</reference>
<dbReference type="InterPro" id="IPR046357">
    <property type="entry name" value="PPIase_dom_sf"/>
</dbReference>
<evidence type="ECO:0000313" key="10">
    <source>
        <dbReference type="Proteomes" id="UP000033047"/>
    </source>
</evidence>
<comment type="catalytic activity">
    <reaction evidence="1 5 6">
        <text>[protein]-peptidylproline (omega=180) = [protein]-peptidylproline (omega=0)</text>
        <dbReference type="Rhea" id="RHEA:16237"/>
        <dbReference type="Rhea" id="RHEA-COMP:10747"/>
        <dbReference type="Rhea" id="RHEA-COMP:10748"/>
        <dbReference type="ChEBI" id="CHEBI:83833"/>
        <dbReference type="ChEBI" id="CHEBI:83834"/>
        <dbReference type="EC" id="5.2.1.8"/>
    </reaction>
</comment>
<evidence type="ECO:0000259" key="8">
    <source>
        <dbReference type="PROSITE" id="PS50059"/>
    </source>
</evidence>
<dbReference type="SUPFAM" id="SSF54534">
    <property type="entry name" value="FKBP-like"/>
    <property type="match status" value="1"/>
</dbReference>
<evidence type="ECO:0000256" key="1">
    <source>
        <dbReference type="ARBA" id="ARBA00000971"/>
    </source>
</evidence>
<gene>
    <name evidence="9" type="ORF">HMPREF1535_01912</name>
</gene>
<dbReference type="PANTHER" id="PTHR43811:SF19">
    <property type="entry name" value="39 KDA FK506-BINDING NUCLEAR PROTEIN"/>
    <property type="match status" value="1"/>
</dbReference>
<dbReference type="PATRIC" id="fig|927665.4.peg.1955"/>
<evidence type="ECO:0000313" key="9">
    <source>
        <dbReference type="EMBL" id="KKB55940.1"/>
    </source>
</evidence>
<comment type="caution">
    <text evidence="9">The sequence shown here is derived from an EMBL/GenBank/DDBJ whole genome shotgun (WGS) entry which is preliminary data.</text>
</comment>
<dbReference type="HOGENOM" id="CLU_013615_7_1_10"/>